<feature type="signal peptide" evidence="1">
    <location>
        <begin position="1"/>
        <end position="32"/>
    </location>
</feature>
<evidence type="ECO:0000313" key="3">
    <source>
        <dbReference type="Proteomes" id="UP000193411"/>
    </source>
</evidence>
<organism evidence="2 3">
    <name type="scientific">Catenaria anguillulae PL171</name>
    <dbReference type="NCBI Taxonomy" id="765915"/>
    <lineage>
        <taxon>Eukaryota</taxon>
        <taxon>Fungi</taxon>
        <taxon>Fungi incertae sedis</taxon>
        <taxon>Blastocladiomycota</taxon>
        <taxon>Blastocladiomycetes</taxon>
        <taxon>Blastocladiales</taxon>
        <taxon>Catenariaceae</taxon>
        <taxon>Catenaria</taxon>
    </lineage>
</organism>
<reference evidence="2 3" key="1">
    <citation type="submission" date="2016-07" db="EMBL/GenBank/DDBJ databases">
        <title>Pervasive Adenine N6-methylation of Active Genes in Fungi.</title>
        <authorList>
            <consortium name="DOE Joint Genome Institute"/>
            <person name="Mondo S.J."/>
            <person name="Dannebaum R.O."/>
            <person name="Kuo R.C."/>
            <person name="Labutti K."/>
            <person name="Haridas S."/>
            <person name="Kuo A."/>
            <person name="Salamov A."/>
            <person name="Ahrendt S.R."/>
            <person name="Lipzen A."/>
            <person name="Sullivan W."/>
            <person name="Andreopoulos W.B."/>
            <person name="Clum A."/>
            <person name="Lindquist E."/>
            <person name="Daum C."/>
            <person name="Ramamoorthy G.K."/>
            <person name="Gryganskyi A."/>
            <person name="Culley D."/>
            <person name="Magnuson J.K."/>
            <person name="James T.Y."/>
            <person name="O'Malley M.A."/>
            <person name="Stajich J.E."/>
            <person name="Spatafora J.W."/>
            <person name="Visel A."/>
            <person name="Grigoriev I.V."/>
        </authorList>
    </citation>
    <scope>NUCLEOTIDE SEQUENCE [LARGE SCALE GENOMIC DNA]</scope>
    <source>
        <strain evidence="2 3">PL171</strain>
    </source>
</reference>
<dbReference type="Proteomes" id="UP000193411">
    <property type="component" value="Unassembled WGS sequence"/>
</dbReference>
<comment type="caution">
    <text evidence="2">The sequence shown here is derived from an EMBL/GenBank/DDBJ whole genome shotgun (WGS) entry which is preliminary data.</text>
</comment>
<name>A0A1Y2HZJ3_9FUNG</name>
<dbReference type="OrthoDB" id="188293at2759"/>
<proteinExistence type="predicted"/>
<protein>
    <submittedName>
        <fullName evidence="2">Uncharacterized protein</fullName>
    </submittedName>
</protein>
<sequence>MPRLRTSAWMVTVRLLLALICLWASLSRAVYAETSTSTATSTTSAAPAATGVPGGPNGQCGGAGCQLVLNNSLNPNKTTYSAEDQVAVQINVYSTSVVAQGNSNTEVTSIRSAMFFPRIAEYSKLTVPNTYTYLQTQSNVTVSLALVHQGRKFELPAKRWWNQAKGWYIPYRTVIISLFQGSISYMEWEPTKCYFTECGCLDDLCPVQCQGDTTKCNIQVHIGFAGSDVNGKFLDSSMKSIWKLQNVI</sequence>
<feature type="chain" id="PRO_5012598613" evidence="1">
    <location>
        <begin position="33"/>
        <end position="248"/>
    </location>
</feature>
<gene>
    <name evidence="2" type="ORF">BCR44DRAFT_75973</name>
</gene>
<accession>A0A1Y2HZJ3</accession>
<dbReference type="AlphaFoldDB" id="A0A1Y2HZJ3"/>
<keyword evidence="3" id="KW-1185">Reference proteome</keyword>
<keyword evidence="1" id="KW-0732">Signal</keyword>
<evidence type="ECO:0000256" key="1">
    <source>
        <dbReference type="SAM" id="SignalP"/>
    </source>
</evidence>
<evidence type="ECO:0000313" key="2">
    <source>
        <dbReference type="EMBL" id="ORZ39163.1"/>
    </source>
</evidence>
<dbReference type="EMBL" id="MCFL01000006">
    <property type="protein sequence ID" value="ORZ39163.1"/>
    <property type="molecule type" value="Genomic_DNA"/>
</dbReference>